<gene>
    <name evidence="1" type="ORF">MQE36_16330</name>
</gene>
<evidence type="ECO:0000313" key="2">
    <source>
        <dbReference type="Proteomes" id="UP000829476"/>
    </source>
</evidence>
<dbReference type="EMBL" id="CP094326">
    <property type="protein sequence ID" value="UNY98632.1"/>
    <property type="molecule type" value="Genomic_DNA"/>
</dbReference>
<accession>A0ABY3YLD3</accession>
<evidence type="ECO:0000313" key="1">
    <source>
        <dbReference type="EMBL" id="UNY98632.1"/>
    </source>
</evidence>
<keyword evidence="2" id="KW-1185">Reference proteome</keyword>
<organism evidence="1 2">
    <name type="scientific">Zhouia spongiae</name>
    <dbReference type="NCBI Taxonomy" id="2202721"/>
    <lineage>
        <taxon>Bacteria</taxon>
        <taxon>Pseudomonadati</taxon>
        <taxon>Bacteroidota</taxon>
        <taxon>Flavobacteriia</taxon>
        <taxon>Flavobacteriales</taxon>
        <taxon>Flavobacteriaceae</taxon>
        <taxon>Zhouia</taxon>
    </lineage>
</organism>
<name>A0ABY3YLD3_9FLAO</name>
<reference evidence="1 2" key="1">
    <citation type="journal article" date="2018" name="Int. J. Syst. Evol. Microbiol.">
        <title>Zhouia spongiae sp. nov., isolated from a marine sponge.</title>
        <authorList>
            <person name="Zhuang L."/>
            <person name="Lin B."/>
            <person name="Qin F."/>
            <person name="Luo L."/>
        </authorList>
    </citation>
    <scope>NUCLEOTIDE SEQUENCE [LARGE SCALE GENOMIC DNA]</scope>
    <source>
        <strain evidence="1 2">HN-Y44</strain>
    </source>
</reference>
<proteinExistence type="predicted"/>
<protein>
    <submittedName>
        <fullName evidence="1">STAS/SEC14 domain-containing protein</fullName>
    </submittedName>
</protein>
<dbReference type="RefSeq" id="WP_242937038.1">
    <property type="nucleotide sequence ID" value="NZ_CP094326.1"/>
</dbReference>
<dbReference type="Proteomes" id="UP000829476">
    <property type="component" value="Chromosome"/>
</dbReference>
<sequence length="127" mass="14606">MERENAPEAVYNLSIGSAEVYDSYMIARINEGITLNLNNTSELTYIVDKHFKSKDFVYITCRQNSYSVDPTIYTEVTHISTLRAIAIVSEKKIDRNNLNIERLFFGKPMMLFETIKDATNWAELIIG</sequence>